<reference evidence="1" key="1">
    <citation type="submission" date="2023-03" db="EMBL/GenBank/DDBJ databases">
        <title>Massive genome expansion in bonnet fungi (Mycena s.s.) driven by repeated elements and novel gene families across ecological guilds.</title>
        <authorList>
            <consortium name="Lawrence Berkeley National Laboratory"/>
            <person name="Harder C.B."/>
            <person name="Miyauchi S."/>
            <person name="Viragh M."/>
            <person name="Kuo A."/>
            <person name="Thoen E."/>
            <person name="Andreopoulos B."/>
            <person name="Lu D."/>
            <person name="Skrede I."/>
            <person name="Drula E."/>
            <person name="Henrissat B."/>
            <person name="Morin E."/>
            <person name="Kohler A."/>
            <person name="Barry K."/>
            <person name="LaButti K."/>
            <person name="Morin E."/>
            <person name="Salamov A."/>
            <person name="Lipzen A."/>
            <person name="Mereny Z."/>
            <person name="Hegedus B."/>
            <person name="Baldrian P."/>
            <person name="Stursova M."/>
            <person name="Weitz H."/>
            <person name="Taylor A."/>
            <person name="Grigoriev I.V."/>
            <person name="Nagy L.G."/>
            <person name="Martin F."/>
            <person name="Kauserud H."/>
        </authorList>
    </citation>
    <scope>NUCLEOTIDE SEQUENCE</scope>
    <source>
        <strain evidence="1">CBHHK188m</strain>
    </source>
</reference>
<keyword evidence="2" id="KW-1185">Reference proteome</keyword>
<dbReference type="AlphaFoldDB" id="A0AAD7ITG7"/>
<comment type="caution">
    <text evidence="1">The sequence shown here is derived from an EMBL/GenBank/DDBJ whole genome shotgun (WGS) entry which is preliminary data.</text>
</comment>
<evidence type="ECO:0000313" key="2">
    <source>
        <dbReference type="Proteomes" id="UP001215280"/>
    </source>
</evidence>
<evidence type="ECO:0000313" key="1">
    <source>
        <dbReference type="EMBL" id="KAJ7748302.1"/>
    </source>
</evidence>
<proteinExistence type="predicted"/>
<protein>
    <submittedName>
        <fullName evidence="1">Uncharacterized protein</fullName>
    </submittedName>
</protein>
<dbReference type="Proteomes" id="UP001215280">
    <property type="component" value="Unassembled WGS sequence"/>
</dbReference>
<accession>A0AAD7ITG7</accession>
<dbReference type="EMBL" id="JARJLG010000090">
    <property type="protein sequence ID" value="KAJ7748302.1"/>
    <property type="molecule type" value="Genomic_DNA"/>
</dbReference>
<name>A0AAD7ITG7_9AGAR</name>
<gene>
    <name evidence="1" type="ORF">DFH07DRAFT_775757</name>
</gene>
<sequence>MANVAKMRLLLVVAKKKLPILGCTILGMAVEIIEFQIPDISVFSGSGLFLHRKPSSMPRTCPSHLIFLVWTTFIAEETSNVSEGARRICCPSYNIWPLGHVLGMLDDSRNSAAHSAGLNVVISAANFKLPENNNFGVAKTVAESIAFGQTLSYAKRMTFGMAKITAENSCFGCSQNCSRKLLFRLEPKVQLKVTLSAQPKLYGTYPTDKKKG</sequence>
<organism evidence="1 2">
    <name type="scientific">Mycena maculata</name>
    <dbReference type="NCBI Taxonomy" id="230809"/>
    <lineage>
        <taxon>Eukaryota</taxon>
        <taxon>Fungi</taxon>
        <taxon>Dikarya</taxon>
        <taxon>Basidiomycota</taxon>
        <taxon>Agaricomycotina</taxon>
        <taxon>Agaricomycetes</taxon>
        <taxon>Agaricomycetidae</taxon>
        <taxon>Agaricales</taxon>
        <taxon>Marasmiineae</taxon>
        <taxon>Mycenaceae</taxon>
        <taxon>Mycena</taxon>
    </lineage>
</organism>